<protein>
    <submittedName>
        <fullName evidence="1">Uncharacterized protein</fullName>
    </submittedName>
</protein>
<dbReference type="EMBL" id="QHKI01000015">
    <property type="protein sequence ID" value="RSM84764.1"/>
    <property type="molecule type" value="Genomic_DNA"/>
</dbReference>
<sequence>MDGLVIGGNVTLGPVVVGSVVVGSVVVGSVVVGSAVDGVVVGALLAVGDGCCWGGSPPAPHALATTRTAATQQILDLTPAHRPVLAFQ</sequence>
<comment type="caution">
    <text evidence="1">The sequence shown here is derived from an EMBL/GenBank/DDBJ whole genome shotgun (WGS) entry which is preliminary data.</text>
</comment>
<accession>A0A428Z9N4</accession>
<name>A0A428Z9N4_KIBAR</name>
<evidence type="ECO:0000313" key="1">
    <source>
        <dbReference type="EMBL" id="RSM84764.1"/>
    </source>
</evidence>
<gene>
    <name evidence="1" type="ORF">DMH04_20005</name>
</gene>
<reference evidence="1 2" key="1">
    <citation type="submission" date="2018-05" db="EMBL/GenBank/DDBJ databases">
        <title>Evolution of GPA BGCs.</title>
        <authorList>
            <person name="Waglechner N."/>
            <person name="Wright G.D."/>
        </authorList>
    </citation>
    <scope>NUCLEOTIDE SEQUENCE [LARGE SCALE GENOMIC DNA]</scope>
    <source>
        <strain evidence="1 2">A82846</strain>
    </source>
</reference>
<dbReference type="AlphaFoldDB" id="A0A428Z9N4"/>
<organism evidence="1 2">
    <name type="scientific">Kibdelosporangium aridum</name>
    <dbReference type="NCBI Taxonomy" id="2030"/>
    <lineage>
        <taxon>Bacteria</taxon>
        <taxon>Bacillati</taxon>
        <taxon>Actinomycetota</taxon>
        <taxon>Actinomycetes</taxon>
        <taxon>Pseudonocardiales</taxon>
        <taxon>Pseudonocardiaceae</taxon>
        <taxon>Kibdelosporangium</taxon>
    </lineage>
</organism>
<proteinExistence type="predicted"/>
<dbReference type="Proteomes" id="UP000287547">
    <property type="component" value="Unassembled WGS sequence"/>
</dbReference>
<dbReference type="RefSeq" id="WP_037266507.1">
    <property type="nucleotide sequence ID" value="NZ_QHKI01000015.1"/>
</dbReference>
<evidence type="ECO:0000313" key="2">
    <source>
        <dbReference type="Proteomes" id="UP000287547"/>
    </source>
</evidence>